<reference evidence="6 7" key="1">
    <citation type="submission" date="2019-03" db="EMBL/GenBank/DDBJ databases">
        <title>Deep-cultivation of Planctomycetes and their phenomic and genomic characterization uncovers novel biology.</title>
        <authorList>
            <person name="Wiegand S."/>
            <person name="Jogler M."/>
            <person name="Boedeker C."/>
            <person name="Pinto D."/>
            <person name="Vollmers J."/>
            <person name="Rivas-Marin E."/>
            <person name="Kohn T."/>
            <person name="Peeters S.H."/>
            <person name="Heuer A."/>
            <person name="Rast P."/>
            <person name="Oberbeckmann S."/>
            <person name="Bunk B."/>
            <person name="Jeske O."/>
            <person name="Meyerdierks A."/>
            <person name="Storesund J.E."/>
            <person name="Kallscheuer N."/>
            <person name="Luecker S."/>
            <person name="Lage O.M."/>
            <person name="Pohl T."/>
            <person name="Merkel B.J."/>
            <person name="Hornburger P."/>
            <person name="Mueller R.-W."/>
            <person name="Bruemmer F."/>
            <person name="Labrenz M."/>
            <person name="Spormann A.M."/>
            <person name="Op den Camp H."/>
            <person name="Overmann J."/>
            <person name="Amann R."/>
            <person name="Jetten M.S.M."/>
            <person name="Mascher T."/>
            <person name="Medema M.H."/>
            <person name="Devos D.P."/>
            <person name="Kaster A.-K."/>
            <person name="Ovreas L."/>
            <person name="Rohde M."/>
            <person name="Galperin M.Y."/>
            <person name="Jogler C."/>
        </authorList>
    </citation>
    <scope>NUCLEOTIDE SEQUENCE [LARGE SCALE GENOMIC DNA]</scope>
    <source>
        <strain evidence="6 7">Enr13</strain>
    </source>
</reference>
<evidence type="ECO:0000313" key="7">
    <source>
        <dbReference type="Proteomes" id="UP000319004"/>
    </source>
</evidence>
<keyword evidence="3 5" id="KW-0472">Membrane</keyword>
<accession>A0A518HW00</accession>
<evidence type="ECO:0000256" key="1">
    <source>
        <dbReference type="ARBA" id="ARBA00022692"/>
    </source>
</evidence>
<dbReference type="PANTHER" id="PTHR43596:SF1">
    <property type="entry name" value="ADP,ATP CARRIER PROTEIN"/>
    <property type="match status" value="1"/>
</dbReference>
<dbReference type="EMBL" id="CP037423">
    <property type="protein sequence ID" value="QDV45018.1"/>
    <property type="molecule type" value="Genomic_DNA"/>
</dbReference>
<keyword evidence="1 5" id="KW-0812">Transmembrane</keyword>
<evidence type="ECO:0000256" key="5">
    <source>
        <dbReference type="SAM" id="Phobius"/>
    </source>
</evidence>
<feature type="transmembrane region" description="Helical" evidence="5">
    <location>
        <begin position="219"/>
        <end position="239"/>
    </location>
</feature>
<evidence type="ECO:0000256" key="4">
    <source>
        <dbReference type="SAM" id="MobiDB-lite"/>
    </source>
</evidence>
<feature type="transmembrane region" description="Helical" evidence="5">
    <location>
        <begin position="35"/>
        <end position="56"/>
    </location>
</feature>
<feature type="compositionally biased region" description="Acidic residues" evidence="4">
    <location>
        <begin position="419"/>
        <end position="429"/>
    </location>
</feature>
<feature type="transmembrane region" description="Helical" evidence="5">
    <location>
        <begin position="155"/>
        <end position="177"/>
    </location>
</feature>
<keyword evidence="2 5" id="KW-1133">Transmembrane helix</keyword>
<dbReference type="PANTHER" id="PTHR43596">
    <property type="entry name" value="ADP,ATP CARRIER PROTEIN"/>
    <property type="match status" value="1"/>
</dbReference>
<feature type="transmembrane region" description="Helical" evidence="5">
    <location>
        <begin position="130"/>
        <end position="149"/>
    </location>
</feature>
<feature type="transmembrane region" description="Helical" evidence="5">
    <location>
        <begin position="259"/>
        <end position="282"/>
    </location>
</feature>
<evidence type="ECO:0000256" key="3">
    <source>
        <dbReference type="ARBA" id="ARBA00023136"/>
    </source>
</evidence>
<name>A0A518HW00_9BACT</name>
<dbReference type="GO" id="GO:0022857">
    <property type="term" value="F:transmembrane transporter activity"/>
    <property type="evidence" value="ECO:0007669"/>
    <property type="project" value="InterPro"/>
</dbReference>
<feature type="transmembrane region" description="Helical" evidence="5">
    <location>
        <begin position="374"/>
        <end position="398"/>
    </location>
</feature>
<dbReference type="KEGG" id="snep:Enr13x_48910"/>
<evidence type="ECO:0000256" key="2">
    <source>
        <dbReference type="ARBA" id="ARBA00022989"/>
    </source>
</evidence>
<dbReference type="Gene3D" id="1.20.1250.20">
    <property type="entry name" value="MFS general substrate transporter like domains"/>
    <property type="match status" value="1"/>
</dbReference>
<sequence length="429" mass="46890">MAIWAAAWFFFVLLSYSVVRPVRETMGAIGGTKQLQGLMLVTFAAMLIAVPIYASLVNRLPRRWLVRVVYHFFSVSLLVFSASLSFGDEFVRVWAARTFFIWVNVFGLFATSVFWSVLADLFSSEQGKRLFGRIAAGGTVGAVTGSLLTSQVATALSTAGLLLIPMVTLQAGLWCAWRLEKRVAIDPQFAATRPQRDPGPAPTVGGLWEGVTHVLQSSYLASICVFLFFVQAAGTQLYFQQAEIVGASVPDDQSKTQLFAYIDFATQILTLTAQLVLSGWMLRRLGVGVSLMALPLIYIVSFSVLSVYGSLAVVATAMVVTRATGYGITVPAREVLFTVVSRKDKYKSKSFIDTVVLRGGDAISSQVLGSLRNLAGFGFATLNFWTLPILAVWSYAAFRLGRRQQQLAAQQPDGQEPPNENDDSTDNKR</sequence>
<dbReference type="SUPFAM" id="SSF103473">
    <property type="entry name" value="MFS general substrate transporter"/>
    <property type="match status" value="1"/>
</dbReference>
<protein>
    <submittedName>
        <fullName evidence="6">Major Facilitator Superfamily protein</fullName>
    </submittedName>
</protein>
<dbReference type="InterPro" id="IPR036259">
    <property type="entry name" value="MFS_trans_sf"/>
</dbReference>
<keyword evidence="7" id="KW-1185">Reference proteome</keyword>
<proteinExistence type="predicted"/>
<feature type="transmembrane region" description="Helical" evidence="5">
    <location>
        <begin position="99"/>
        <end position="118"/>
    </location>
</feature>
<organism evidence="6 7">
    <name type="scientific">Stieleria neptunia</name>
    <dbReference type="NCBI Taxonomy" id="2527979"/>
    <lineage>
        <taxon>Bacteria</taxon>
        <taxon>Pseudomonadati</taxon>
        <taxon>Planctomycetota</taxon>
        <taxon>Planctomycetia</taxon>
        <taxon>Pirellulales</taxon>
        <taxon>Pirellulaceae</taxon>
        <taxon>Stieleria</taxon>
    </lineage>
</organism>
<dbReference type="Proteomes" id="UP000319004">
    <property type="component" value="Chromosome"/>
</dbReference>
<dbReference type="RefSeq" id="WP_197455303.1">
    <property type="nucleotide sequence ID" value="NZ_CP037423.1"/>
</dbReference>
<dbReference type="AlphaFoldDB" id="A0A518HW00"/>
<feature type="transmembrane region" description="Helical" evidence="5">
    <location>
        <begin position="294"/>
        <end position="320"/>
    </location>
</feature>
<feature type="transmembrane region" description="Helical" evidence="5">
    <location>
        <begin position="68"/>
        <end position="87"/>
    </location>
</feature>
<evidence type="ECO:0000313" key="6">
    <source>
        <dbReference type="EMBL" id="QDV45018.1"/>
    </source>
</evidence>
<gene>
    <name evidence="6" type="ORF">Enr13x_48910</name>
</gene>
<feature type="region of interest" description="Disordered" evidence="4">
    <location>
        <begin position="406"/>
        <end position="429"/>
    </location>
</feature>
<dbReference type="Pfam" id="PF07690">
    <property type="entry name" value="MFS_1"/>
    <property type="match status" value="1"/>
</dbReference>
<dbReference type="InterPro" id="IPR011701">
    <property type="entry name" value="MFS"/>
</dbReference>